<feature type="region of interest" description="Disordered" evidence="1">
    <location>
        <begin position="396"/>
        <end position="483"/>
    </location>
</feature>
<feature type="compositionally biased region" description="Low complexity" evidence="1">
    <location>
        <begin position="427"/>
        <end position="437"/>
    </location>
</feature>
<name>A0AAD6USW8_9AGAR</name>
<feature type="region of interest" description="Disordered" evidence="1">
    <location>
        <begin position="192"/>
        <end position="211"/>
    </location>
</feature>
<evidence type="ECO:0000313" key="3">
    <source>
        <dbReference type="Proteomes" id="UP001219525"/>
    </source>
</evidence>
<comment type="caution">
    <text evidence="2">The sequence shown here is derived from an EMBL/GenBank/DDBJ whole genome shotgun (WGS) entry which is preliminary data.</text>
</comment>
<accession>A0AAD6USW8</accession>
<proteinExistence type="predicted"/>
<evidence type="ECO:0000313" key="2">
    <source>
        <dbReference type="EMBL" id="KAJ7193756.1"/>
    </source>
</evidence>
<feature type="compositionally biased region" description="Basic residues" evidence="1">
    <location>
        <begin position="640"/>
        <end position="651"/>
    </location>
</feature>
<protein>
    <submittedName>
        <fullName evidence="2">Uncharacterized protein</fullName>
    </submittedName>
</protein>
<feature type="compositionally biased region" description="Acidic residues" evidence="1">
    <location>
        <begin position="918"/>
        <end position="928"/>
    </location>
</feature>
<feature type="region of interest" description="Disordered" evidence="1">
    <location>
        <begin position="221"/>
        <end position="290"/>
    </location>
</feature>
<feature type="region of interest" description="Disordered" evidence="1">
    <location>
        <begin position="596"/>
        <end position="659"/>
    </location>
</feature>
<feature type="compositionally biased region" description="Pro residues" evidence="1">
    <location>
        <begin position="932"/>
        <end position="941"/>
    </location>
</feature>
<feature type="compositionally biased region" description="Polar residues" evidence="1">
    <location>
        <begin position="280"/>
        <end position="290"/>
    </location>
</feature>
<gene>
    <name evidence="2" type="ORF">GGX14DRAFT_405321</name>
</gene>
<reference evidence="2" key="1">
    <citation type="submission" date="2023-03" db="EMBL/GenBank/DDBJ databases">
        <title>Massive genome expansion in bonnet fungi (Mycena s.s.) driven by repeated elements and novel gene families across ecological guilds.</title>
        <authorList>
            <consortium name="Lawrence Berkeley National Laboratory"/>
            <person name="Harder C.B."/>
            <person name="Miyauchi S."/>
            <person name="Viragh M."/>
            <person name="Kuo A."/>
            <person name="Thoen E."/>
            <person name="Andreopoulos B."/>
            <person name="Lu D."/>
            <person name="Skrede I."/>
            <person name="Drula E."/>
            <person name="Henrissat B."/>
            <person name="Morin E."/>
            <person name="Kohler A."/>
            <person name="Barry K."/>
            <person name="LaButti K."/>
            <person name="Morin E."/>
            <person name="Salamov A."/>
            <person name="Lipzen A."/>
            <person name="Mereny Z."/>
            <person name="Hegedus B."/>
            <person name="Baldrian P."/>
            <person name="Stursova M."/>
            <person name="Weitz H."/>
            <person name="Taylor A."/>
            <person name="Grigoriev I.V."/>
            <person name="Nagy L.G."/>
            <person name="Martin F."/>
            <person name="Kauserud H."/>
        </authorList>
    </citation>
    <scope>NUCLEOTIDE SEQUENCE</scope>
    <source>
        <strain evidence="2">9144</strain>
    </source>
</reference>
<feature type="region of interest" description="Disordered" evidence="1">
    <location>
        <begin position="525"/>
        <end position="579"/>
    </location>
</feature>
<feature type="compositionally biased region" description="Pro residues" evidence="1">
    <location>
        <begin position="568"/>
        <end position="577"/>
    </location>
</feature>
<dbReference type="EMBL" id="JARJCW010000105">
    <property type="protein sequence ID" value="KAJ7193756.1"/>
    <property type="molecule type" value="Genomic_DNA"/>
</dbReference>
<organism evidence="2 3">
    <name type="scientific">Mycena pura</name>
    <dbReference type="NCBI Taxonomy" id="153505"/>
    <lineage>
        <taxon>Eukaryota</taxon>
        <taxon>Fungi</taxon>
        <taxon>Dikarya</taxon>
        <taxon>Basidiomycota</taxon>
        <taxon>Agaricomycotina</taxon>
        <taxon>Agaricomycetes</taxon>
        <taxon>Agaricomycetidae</taxon>
        <taxon>Agaricales</taxon>
        <taxon>Marasmiineae</taxon>
        <taxon>Mycenaceae</taxon>
        <taxon>Mycena</taxon>
    </lineage>
</organism>
<feature type="compositionally biased region" description="Basic residues" evidence="1">
    <location>
        <begin position="539"/>
        <end position="548"/>
    </location>
</feature>
<sequence length="941" mass="101624">MIAYPAILLYPDTQVGRRESPPSTLFSQYSLDFLVHGIKDSSENAQLAIYSARARTYIFFALVSDSPFSSLFPSTTISMSSPGKRKRAQLPSKVVLSEGSGDDAPPAAIPSSSFWSLRQATPLFLPSSSDEDLARRRRNFEIIDYAEVLRLVPVDPQDPNPPTVRPPYVPPLPPPREAWPSVALPPPIPPVASSSVAGSSRAGRARRPSLGTQLHEQQFYGTPATSLPPSGPAVPVARDGPRRLDLSQFSARPRRRVPRSGPMGIVQNFPRPAETPRSPSPSGRYTPPTDSLSVLGAVSPQPPVVRLPPRSLAEIARAPTLPIPSLRSSPRDSARSHLGWRAHPDRVIGMEAPPFNPEAPCASPTSAPVLESPAKGRKTKPFYVLVPPPRDYRVVGTKVQPSPRKPQLATMAVTPWHPVETPPPGPRSRSSSFSEPPVDIRPPSVPVESRSESAHDSFVTAASPVADAEPRVATPVASPPPVQSEAAFRRGLIREANRLEREQLQCDLAEVDRIIRLREMNPPVSLAPAQEEEDPSPPAKKRRLRKRASPSPVVEDDTRSLALDRSPTPQPEAPSPAPATLAPAVAISSQTPVRVTRSAARAAGSTQTPAVAANPIAARTPSVDRPTPVKRGPGRPPGAKNKKGTKGKGKGKGTQPLRDHIVVGPNTVLAGPLPVAGSSSGRSGPFNFPMPVPPVDVDGLERGFTHDVLQPFFGGCDFCLVHDYRCDVALPGLACSPCLTRRWPCPNLNSVHQCMGFFNRLAQRFENLGNDHINDIVYQMNHHGDNAMAALELARSSQREYVRYQRLLGDVMTQMTHAYGDASGVAHAAEISAEQIEQFAEYWTAGRLSLPPCPPPASSTSRLRGAPPSRRAWAREPFEYYAGLDARNDPEVPVPTSNAPGGDPGQSSSRRDVRDRSNDEDDEQEWEDDRGPPSPSAPHGS</sequence>
<keyword evidence="3" id="KW-1185">Reference proteome</keyword>
<dbReference type="AlphaFoldDB" id="A0AAD6USW8"/>
<dbReference type="Proteomes" id="UP001219525">
    <property type="component" value="Unassembled WGS sequence"/>
</dbReference>
<evidence type="ECO:0000256" key="1">
    <source>
        <dbReference type="SAM" id="MobiDB-lite"/>
    </source>
</evidence>
<feature type="region of interest" description="Disordered" evidence="1">
    <location>
        <begin position="885"/>
        <end position="941"/>
    </location>
</feature>
<feature type="compositionally biased region" description="Low complexity" evidence="1">
    <location>
        <begin position="192"/>
        <end position="202"/>
    </location>
</feature>